<sequence>MQTPHDASASDRHVPSTLRTIGNFQRPQTTPCGQKQRKEFIDT</sequence>
<name>M5UQM6_9BACT</name>
<gene>
    <name evidence="2" type="ORF">RSSM_00272</name>
</gene>
<accession>M5UQM6</accession>
<reference evidence="2 3" key="1">
    <citation type="journal article" date="2013" name="Mar. Genomics">
        <title>Expression of sulfatases in Rhodopirellula baltica and the diversity of sulfatases in the genus Rhodopirellula.</title>
        <authorList>
            <person name="Wegner C.E."/>
            <person name="Richter-Heitmann T."/>
            <person name="Klindworth A."/>
            <person name="Klockow C."/>
            <person name="Richter M."/>
            <person name="Achstetter T."/>
            <person name="Glockner F.O."/>
            <person name="Harder J."/>
        </authorList>
    </citation>
    <scope>NUCLEOTIDE SEQUENCE [LARGE SCALE GENOMIC DNA]</scope>
    <source>
        <strain evidence="2 3">SM41</strain>
    </source>
</reference>
<feature type="compositionally biased region" description="Polar residues" evidence="1">
    <location>
        <begin position="17"/>
        <end position="33"/>
    </location>
</feature>
<organism evidence="2 3">
    <name type="scientific">Rhodopirellula sallentina SM41</name>
    <dbReference type="NCBI Taxonomy" id="1263870"/>
    <lineage>
        <taxon>Bacteria</taxon>
        <taxon>Pseudomonadati</taxon>
        <taxon>Planctomycetota</taxon>
        <taxon>Planctomycetia</taxon>
        <taxon>Pirellulales</taxon>
        <taxon>Pirellulaceae</taxon>
        <taxon>Rhodopirellula</taxon>
    </lineage>
</organism>
<feature type="region of interest" description="Disordered" evidence="1">
    <location>
        <begin position="1"/>
        <end position="43"/>
    </location>
</feature>
<keyword evidence="3" id="KW-1185">Reference proteome</keyword>
<dbReference type="PATRIC" id="fig|1263870.3.peg.298"/>
<evidence type="ECO:0000313" key="2">
    <source>
        <dbReference type="EMBL" id="EMI58288.1"/>
    </source>
</evidence>
<dbReference type="EMBL" id="ANOH01000023">
    <property type="protein sequence ID" value="EMI58288.1"/>
    <property type="molecule type" value="Genomic_DNA"/>
</dbReference>
<dbReference type="AlphaFoldDB" id="M5UQM6"/>
<evidence type="ECO:0000256" key="1">
    <source>
        <dbReference type="SAM" id="MobiDB-lite"/>
    </source>
</evidence>
<dbReference type="Proteomes" id="UP000011885">
    <property type="component" value="Unassembled WGS sequence"/>
</dbReference>
<comment type="caution">
    <text evidence="2">The sequence shown here is derived from an EMBL/GenBank/DDBJ whole genome shotgun (WGS) entry which is preliminary data.</text>
</comment>
<evidence type="ECO:0000313" key="3">
    <source>
        <dbReference type="Proteomes" id="UP000011885"/>
    </source>
</evidence>
<protein>
    <submittedName>
        <fullName evidence="2">Uncharacterized protein</fullName>
    </submittedName>
</protein>
<proteinExistence type="predicted"/>